<dbReference type="AlphaFoldDB" id="A0A016T774"/>
<feature type="transmembrane region" description="Helical" evidence="2">
    <location>
        <begin position="83"/>
        <end position="103"/>
    </location>
</feature>
<name>A0A016T774_9BILA</name>
<dbReference type="GO" id="GO:0007606">
    <property type="term" value="P:sensory perception of chemical stimulus"/>
    <property type="evidence" value="ECO:0007669"/>
    <property type="project" value="InterPro"/>
</dbReference>
<evidence type="ECO:0000313" key="3">
    <source>
        <dbReference type="EMBL" id="EYB98550.1"/>
    </source>
</evidence>
<keyword evidence="2" id="KW-0472">Membrane</keyword>
<feature type="transmembrane region" description="Helical" evidence="2">
    <location>
        <begin position="109"/>
        <end position="130"/>
    </location>
</feature>
<sequence length="259" mass="29642">MNTTILRTLVFIATLGGQTCSVASYIEAIHFIFNYDFLNVVLGLPLYGRLFFHIGNLFMCIERAVAVLLVAKYEKYVSVPVTVIIVIVTSSVSVFCAVMLNWLTSLSHVFPQFFFAVFYSLSCFIIALFIRHHRTSSGRVTQMASLQKKYQDKENGRTVPIYTLISMNELVSCSAAIVTVVLFENGHMSGVGVMSPDLLSILEMVTAYRILFINVVTLYNCFIWRRYQNKELVNNHSRRDQYFQQLQDFWNSSGVHHRL</sequence>
<reference evidence="4" key="1">
    <citation type="journal article" date="2015" name="Nat. Genet.">
        <title>The genome and transcriptome of the zoonotic hookworm Ancylostoma ceylanicum identify infection-specific gene families.</title>
        <authorList>
            <person name="Schwarz E.M."/>
            <person name="Hu Y."/>
            <person name="Antoshechkin I."/>
            <person name="Miller M.M."/>
            <person name="Sternberg P.W."/>
            <person name="Aroian R.V."/>
        </authorList>
    </citation>
    <scope>NUCLEOTIDE SEQUENCE</scope>
    <source>
        <strain evidence="4">HY135</strain>
    </source>
</reference>
<keyword evidence="2" id="KW-0812">Transmembrane</keyword>
<proteinExistence type="inferred from homology"/>
<dbReference type="GO" id="GO:0016020">
    <property type="term" value="C:membrane"/>
    <property type="evidence" value="ECO:0007669"/>
    <property type="project" value="InterPro"/>
</dbReference>
<dbReference type="Proteomes" id="UP000024635">
    <property type="component" value="Unassembled WGS sequence"/>
</dbReference>
<organism evidence="3 4">
    <name type="scientific">Ancylostoma ceylanicum</name>
    <dbReference type="NCBI Taxonomy" id="53326"/>
    <lineage>
        <taxon>Eukaryota</taxon>
        <taxon>Metazoa</taxon>
        <taxon>Ecdysozoa</taxon>
        <taxon>Nematoda</taxon>
        <taxon>Chromadorea</taxon>
        <taxon>Rhabditida</taxon>
        <taxon>Rhabditina</taxon>
        <taxon>Rhabditomorpha</taxon>
        <taxon>Strongyloidea</taxon>
        <taxon>Ancylostomatidae</taxon>
        <taxon>Ancylostomatinae</taxon>
        <taxon>Ancylostoma</taxon>
    </lineage>
</organism>
<evidence type="ECO:0000256" key="2">
    <source>
        <dbReference type="SAM" id="Phobius"/>
    </source>
</evidence>
<feature type="transmembrane region" description="Helical" evidence="2">
    <location>
        <begin position="198"/>
        <end position="222"/>
    </location>
</feature>
<dbReference type="OrthoDB" id="10514287at2759"/>
<gene>
    <name evidence="3" type="primary">Acey_s0130.g1536</name>
    <name evidence="3" type="ORF">Y032_0130g1536</name>
</gene>
<feature type="transmembrane region" description="Helical" evidence="2">
    <location>
        <begin position="47"/>
        <end position="71"/>
    </location>
</feature>
<dbReference type="Pfam" id="PF03125">
    <property type="entry name" value="Sre"/>
    <property type="match status" value="1"/>
</dbReference>
<dbReference type="InterPro" id="IPR004151">
    <property type="entry name" value="7TM_GPCR_serpentine_rcpt_Sre"/>
</dbReference>
<comment type="similarity">
    <text evidence="1">Belongs to the nematode receptor-like protein sre family.</text>
</comment>
<feature type="transmembrane region" description="Helical" evidence="2">
    <location>
        <begin position="159"/>
        <end position="183"/>
    </location>
</feature>
<accession>A0A016T774</accession>
<keyword evidence="4" id="KW-1185">Reference proteome</keyword>
<evidence type="ECO:0000256" key="1">
    <source>
        <dbReference type="ARBA" id="ARBA00006803"/>
    </source>
</evidence>
<evidence type="ECO:0000313" key="4">
    <source>
        <dbReference type="Proteomes" id="UP000024635"/>
    </source>
</evidence>
<evidence type="ECO:0008006" key="5">
    <source>
        <dbReference type="Google" id="ProtNLM"/>
    </source>
</evidence>
<protein>
    <recommendedName>
        <fullName evidence="5">7TM GPCR serpentine receptor class x (Srx) domain-containing protein</fullName>
    </recommendedName>
</protein>
<comment type="caution">
    <text evidence="3">The sequence shown here is derived from an EMBL/GenBank/DDBJ whole genome shotgun (WGS) entry which is preliminary data.</text>
</comment>
<dbReference type="EMBL" id="JARK01001466">
    <property type="protein sequence ID" value="EYB98550.1"/>
    <property type="molecule type" value="Genomic_DNA"/>
</dbReference>
<keyword evidence="2" id="KW-1133">Transmembrane helix</keyword>